<protein>
    <submittedName>
        <fullName evidence="2">Uncharacterized protein</fullName>
    </submittedName>
</protein>
<feature type="compositionally biased region" description="Polar residues" evidence="1">
    <location>
        <begin position="192"/>
        <end position="211"/>
    </location>
</feature>
<accession>A0A1R1YNH5</accession>
<evidence type="ECO:0000313" key="2">
    <source>
        <dbReference type="EMBL" id="OMJ28390.1"/>
    </source>
</evidence>
<reference evidence="3" key="1">
    <citation type="submission" date="2017-01" db="EMBL/GenBank/DDBJ databases">
        <authorList>
            <person name="Wang Y."/>
            <person name="White M."/>
            <person name="Kvist S."/>
            <person name="Moncalvo J.-M."/>
        </authorList>
    </citation>
    <scope>NUCLEOTIDE SEQUENCE [LARGE SCALE GENOMIC DNA]</scope>
    <source>
        <strain evidence="3">ID-206-W2</strain>
    </source>
</reference>
<evidence type="ECO:0000313" key="3">
    <source>
        <dbReference type="Proteomes" id="UP000187429"/>
    </source>
</evidence>
<gene>
    <name evidence="2" type="ORF">AYI69_g2139</name>
</gene>
<sequence>MRGLKLRASYVASAALSHSHDDDKMRYGVAGKSWSGGDRVYSGLDGRDQDVVCPVVVALDMGGVSGGSSSGSSSKRDRIRADLGADIGLSLVTGAESLGGGSSSRMNDVAASMPALGEPEISGAATVALVASVATAPKPHAYSNRELAKSDEQRGADGKPIEFAGERAGVATGNSSSSRGGGSGTSIGVAASLQNSQFSMGGVPSNMQANSAAEKASVLREEASAVRITKIKSSRRKRPNNVKIE</sequence>
<dbReference type="EMBL" id="LSSM01000609">
    <property type="protein sequence ID" value="OMJ28390.1"/>
    <property type="molecule type" value="Genomic_DNA"/>
</dbReference>
<evidence type="ECO:0000256" key="1">
    <source>
        <dbReference type="SAM" id="MobiDB-lite"/>
    </source>
</evidence>
<proteinExistence type="predicted"/>
<organism evidence="2 3">
    <name type="scientific">Smittium culicis</name>
    <dbReference type="NCBI Taxonomy" id="133412"/>
    <lineage>
        <taxon>Eukaryota</taxon>
        <taxon>Fungi</taxon>
        <taxon>Fungi incertae sedis</taxon>
        <taxon>Zoopagomycota</taxon>
        <taxon>Kickxellomycotina</taxon>
        <taxon>Harpellomycetes</taxon>
        <taxon>Harpellales</taxon>
        <taxon>Legeriomycetaceae</taxon>
        <taxon>Smittium</taxon>
    </lineage>
</organism>
<name>A0A1R1YNH5_9FUNG</name>
<keyword evidence="3" id="KW-1185">Reference proteome</keyword>
<dbReference type="Proteomes" id="UP000187429">
    <property type="component" value="Unassembled WGS sequence"/>
</dbReference>
<dbReference type="OrthoDB" id="10588529at2759"/>
<feature type="region of interest" description="Disordered" evidence="1">
    <location>
        <begin position="165"/>
        <end position="224"/>
    </location>
</feature>
<comment type="caution">
    <text evidence="2">The sequence shown here is derived from an EMBL/GenBank/DDBJ whole genome shotgun (WGS) entry which is preliminary data.</text>
</comment>
<dbReference type="AlphaFoldDB" id="A0A1R1YNH5"/>